<dbReference type="EMBL" id="FWPT01000003">
    <property type="protein sequence ID" value="SMA41815.1"/>
    <property type="molecule type" value="Genomic_DNA"/>
</dbReference>
<proteinExistence type="predicted"/>
<evidence type="ECO:0000256" key="1">
    <source>
        <dbReference type="SAM" id="Coils"/>
    </source>
</evidence>
<dbReference type="Proteomes" id="UP000196573">
    <property type="component" value="Unassembled WGS sequence"/>
</dbReference>
<organism evidence="2 3">
    <name type="scientific">Parendozoicomonas haliclonae</name>
    <dbReference type="NCBI Taxonomy" id="1960125"/>
    <lineage>
        <taxon>Bacteria</taxon>
        <taxon>Pseudomonadati</taxon>
        <taxon>Pseudomonadota</taxon>
        <taxon>Gammaproteobacteria</taxon>
        <taxon>Oceanospirillales</taxon>
        <taxon>Endozoicomonadaceae</taxon>
        <taxon>Parendozoicomonas</taxon>
    </lineage>
</organism>
<protein>
    <submittedName>
        <fullName evidence="2">Uncharacterized protein</fullName>
    </submittedName>
</protein>
<evidence type="ECO:0000313" key="3">
    <source>
        <dbReference type="Proteomes" id="UP000196573"/>
    </source>
</evidence>
<reference evidence="2 3" key="1">
    <citation type="submission" date="2017-03" db="EMBL/GenBank/DDBJ databases">
        <authorList>
            <person name="Afonso C.L."/>
            <person name="Miller P.J."/>
            <person name="Scott M.A."/>
            <person name="Spackman E."/>
            <person name="Goraichik I."/>
            <person name="Dimitrov K.M."/>
            <person name="Suarez D.L."/>
            <person name="Swayne D.E."/>
        </authorList>
    </citation>
    <scope>NUCLEOTIDE SEQUENCE [LARGE SCALE GENOMIC DNA]</scope>
    <source>
        <strain evidence="2">SB41UT1</strain>
    </source>
</reference>
<keyword evidence="3" id="KW-1185">Reference proteome</keyword>
<evidence type="ECO:0000313" key="2">
    <source>
        <dbReference type="EMBL" id="SMA41815.1"/>
    </source>
</evidence>
<accession>A0A1X7AHL8</accession>
<feature type="coiled-coil region" evidence="1">
    <location>
        <begin position="5"/>
        <end position="46"/>
    </location>
</feature>
<dbReference type="AlphaFoldDB" id="A0A1X7AHL8"/>
<dbReference type="OrthoDB" id="6197882at2"/>
<sequence>MPQSLEEYKAHRKALKAQIKETRALLEQLEAELEEERLEMGHEELDHLEEYMDKTGPHLGDLKTLGSAAISDFRKSVNDFASWVSGSKKK</sequence>
<gene>
    <name evidence="2" type="ORF">EHSB41UT_01334</name>
</gene>
<keyword evidence="1" id="KW-0175">Coiled coil</keyword>
<dbReference type="RefSeq" id="WP_087108177.1">
    <property type="nucleotide sequence ID" value="NZ_CBCSCN010000009.1"/>
</dbReference>
<name>A0A1X7AHL8_9GAMM</name>